<dbReference type="Pfam" id="PF03140">
    <property type="entry name" value="DUF247"/>
    <property type="match status" value="1"/>
</dbReference>
<dbReference type="EnsemblPlants" id="Bo4g024190.1">
    <property type="protein sequence ID" value="Bo4g024190.1"/>
    <property type="gene ID" value="Bo4g024190"/>
</dbReference>
<dbReference type="PANTHER" id="PTHR31170">
    <property type="entry name" value="BNAC04G53230D PROTEIN"/>
    <property type="match status" value="1"/>
</dbReference>
<dbReference type="HOGENOM" id="CLU_020188_0_1_1"/>
<protein>
    <submittedName>
        <fullName evidence="2">Uncharacterized protein</fullName>
    </submittedName>
</protein>
<sequence>MEHHKKMYHMEIAHRYGTETIIEFSRIIERDEHIIRASYAESTEWIKSAEFVEMIIHDAVFLLGFFLQTGTQKYQRNEDILFDVPCHITPILEDLILLENQLPYALLENLFEPFLFQFRFEETLRDIILRVFSSDILQICFDVSVWQHLVCLKSRAEQPKIIKSLYNADKLDSAGVEFANVGEENDLSLVIVFKGGVLTMPCFTVEENTERVMRNIMTLEQCHYPLSAYVCNYIAFLNFLIDTDADVDLLVKKDVIKKNKNWLGHQGSVAEMVNKLCLGLVDFGSYYEPIAEKLKKHYNSSLHRSVATLRRVYFKDIWTGTATVAAVVLLILALVQTVASVLQVTQSDPKSPPPQAPPRGK</sequence>
<dbReference type="PANTHER" id="PTHR31170:SF8">
    <property type="entry name" value="EXPRESSED PROTEIN-RELATED"/>
    <property type="match status" value="1"/>
</dbReference>
<keyword evidence="1" id="KW-1133">Transmembrane helix</keyword>
<keyword evidence="3" id="KW-1185">Reference proteome</keyword>
<proteinExistence type="predicted"/>
<evidence type="ECO:0000313" key="3">
    <source>
        <dbReference type="Proteomes" id="UP000032141"/>
    </source>
</evidence>
<dbReference type="OMA" id="ENTEWII"/>
<feature type="transmembrane region" description="Helical" evidence="1">
    <location>
        <begin position="317"/>
        <end position="342"/>
    </location>
</feature>
<keyword evidence="1" id="KW-0472">Membrane</keyword>
<dbReference type="Proteomes" id="UP000032141">
    <property type="component" value="Chromosome C4"/>
</dbReference>
<organism evidence="2 3">
    <name type="scientific">Brassica oleracea var. oleracea</name>
    <dbReference type="NCBI Taxonomy" id="109376"/>
    <lineage>
        <taxon>Eukaryota</taxon>
        <taxon>Viridiplantae</taxon>
        <taxon>Streptophyta</taxon>
        <taxon>Embryophyta</taxon>
        <taxon>Tracheophyta</taxon>
        <taxon>Spermatophyta</taxon>
        <taxon>Magnoliopsida</taxon>
        <taxon>eudicotyledons</taxon>
        <taxon>Gunneridae</taxon>
        <taxon>Pentapetalae</taxon>
        <taxon>rosids</taxon>
        <taxon>malvids</taxon>
        <taxon>Brassicales</taxon>
        <taxon>Brassicaceae</taxon>
        <taxon>Brassiceae</taxon>
        <taxon>Brassica</taxon>
    </lineage>
</organism>
<name>A0A0D3BPZ1_BRAOL</name>
<reference evidence="2 3" key="1">
    <citation type="journal article" date="2014" name="Genome Biol.">
        <title>Transcriptome and methylome profiling reveals relics of genome dominance in the mesopolyploid Brassica oleracea.</title>
        <authorList>
            <person name="Parkin I.A."/>
            <person name="Koh C."/>
            <person name="Tang H."/>
            <person name="Robinson S.J."/>
            <person name="Kagale S."/>
            <person name="Clarke W.E."/>
            <person name="Town C.D."/>
            <person name="Nixon J."/>
            <person name="Krishnakumar V."/>
            <person name="Bidwell S.L."/>
            <person name="Denoeud F."/>
            <person name="Belcram H."/>
            <person name="Links M.G."/>
            <person name="Just J."/>
            <person name="Clarke C."/>
            <person name="Bender T."/>
            <person name="Huebert T."/>
            <person name="Mason A.S."/>
            <person name="Pires J.C."/>
            <person name="Barker G."/>
            <person name="Moore J."/>
            <person name="Walley P.G."/>
            <person name="Manoli S."/>
            <person name="Batley J."/>
            <person name="Edwards D."/>
            <person name="Nelson M.N."/>
            <person name="Wang X."/>
            <person name="Paterson A.H."/>
            <person name="King G."/>
            <person name="Bancroft I."/>
            <person name="Chalhoub B."/>
            <person name="Sharpe A.G."/>
        </authorList>
    </citation>
    <scope>NUCLEOTIDE SEQUENCE</scope>
    <source>
        <strain evidence="2 3">cv. TO1000</strain>
    </source>
</reference>
<dbReference type="AlphaFoldDB" id="A0A0D3BPZ1"/>
<evidence type="ECO:0000313" key="2">
    <source>
        <dbReference type="EnsemblPlants" id="Bo4g024190.1"/>
    </source>
</evidence>
<dbReference type="Gramene" id="Bo4g024190.1">
    <property type="protein sequence ID" value="Bo4g024190.1"/>
    <property type="gene ID" value="Bo4g024190"/>
</dbReference>
<dbReference type="InterPro" id="IPR004158">
    <property type="entry name" value="DUF247_pln"/>
</dbReference>
<keyword evidence="1" id="KW-0812">Transmembrane</keyword>
<dbReference type="STRING" id="109376.A0A0D3BPZ1"/>
<reference evidence="2" key="2">
    <citation type="submission" date="2015-03" db="UniProtKB">
        <authorList>
            <consortium name="EnsemblPlants"/>
        </authorList>
    </citation>
    <scope>IDENTIFICATION</scope>
</reference>
<accession>A0A0D3BPZ1</accession>
<evidence type="ECO:0000256" key="1">
    <source>
        <dbReference type="SAM" id="Phobius"/>
    </source>
</evidence>